<protein>
    <submittedName>
        <fullName evidence="2">Uncharacterized protein</fullName>
    </submittedName>
</protein>
<dbReference type="RefSeq" id="WP_099125212.1">
    <property type="nucleotide sequence ID" value="NZ_CAWNRH010000095.1"/>
</dbReference>
<reference evidence="2 3" key="1">
    <citation type="journal article" date="2017" name="Nat. Microbiol.">
        <title>Natural product diversity associated with the nematode symbionts Photorhabdus and Xenorhabdus.</title>
        <authorList>
            <person name="Tobias N.J."/>
            <person name="Wolff H."/>
            <person name="Djahanschiri B."/>
            <person name="Grundmann F."/>
            <person name="Kronenwerth M."/>
            <person name="Shi Y.M."/>
            <person name="Simonyi S."/>
            <person name="Grun P."/>
            <person name="Shapiro-Ilan D."/>
            <person name="Pidot S.J."/>
            <person name="Stinear T.P."/>
            <person name="Ebersberger I."/>
            <person name="Bode H.B."/>
        </authorList>
    </citation>
    <scope>NUCLEOTIDE SEQUENCE [LARGE SCALE GENOMIC DNA]</scope>
    <source>
        <strain evidence="2 3">DSM 17904</strain>
    </source>
</reference>
<organism evidence="2 3">
    <name type="scientific">Xenorhabdus stockiae</name>
    <dbReference type="NCBI Taxonomy" id="351614"/>
    <lineage>
        <taxon>Bacteria</taxon>
        <taxon>Pseudomonadati</taxon>
        <taxon>Pseudomonadota</taxon>
        <taxon>Gammaproteobacteria</taxon>
        <taxon>Enterobacterales</taxon>
        <taxon>Morganellaceae</taxon>
        <taxon>Xenorhabdus</taxon>
    </lineage>
</organism>
<keyword evidence="3" id="KW-1185">Reference proteome</keyword>
<dbReference type="Proteomes" id="UP000222366">
    <property type="component" value="Unassembled WGS sequence"/>
</dbReference>
<keyword evidence="1" id="KW-0472">Membrane</keyword>
<dbReference type="AlphaFoldDB" id="A0A2D0KNH6"/>
<feature type="transmembrane region" description="Helical" evidence="1">
    <location>
        <begin position="12"/>
        <end position="29"/>
    </location>
</feature>
<dbReference type="EMBL" id="NJAJ01000021">
    <property type="protein sequence ID" value="PHM64991.1"/>
    <property type="molecule type" value="Genomic_DNA"/>
</dbReference>
<gene>
    <name evidence="2" type="ORF">Xsto_02453</name>
</gene>
<evidence type="ECO:0000256" key="1">
    <source>
        <dbReference type="SAM" id="Phobius"/>
    </source>
</evidence>
<evidence type="ECO:0000313" key="2">
    <source>
        <dbReference type="EMBL" id="PHM64991.1"/>
    </source>
</evidence>
<keyword evidence="1" id="KW-0812">Transmembrane</keyword>
<keyword evidence="1" id="KW-1133">Transmembrane helix</keyword>
<name>A0A2D0KNH6_9GAMM</name>
<proteinExistence type="predicted"/>
<comment type="caution">
    <text evidence="2">The sequence shown here is derived from an EMBL/GenBank/DDBJ whole genome shotgun (WGS) entry which is preliminary data.</text>
</comment>
<evidence type="ECO:0000313" key="3">
    <source>
        <dbReference type="Proteomes" id="UP000222366"/>
    </source>
</evidence>
<accession>A0A2D0KNH6</accession>
<sequence length="180" mass="21169">MLFHVINKNNIVALSLILGVVVFFFSLSYNNSKLGIIDYADRHCQKNTDCLIDMNKIVPFDWDKMYIIDKGMGHKDIEDIIGAAFKGKASFFYKIIFVRNKQVVYEDEYDPYIRSYEKKLLKPDFQYPYDGKENYFNYYAISKDNAILSMKIENKPLTDDDKVYYKLSPSNSQQVKEKNL</sequence>